<evidence type="ECO:0000256" key="7">
    <source>
        <dbReference type="ARBA" id="ARBA00023004"/>
    </source>
</evidence>
<dbReference type="EC" id="1.17.99.6" evidence="9"/>
<organism evidence="11 12">
    <name type="scientific">Umboniibacter marinipuniceus</name>
    <dbReference type="NCBI Taxonomy" id="569599"/>
    <lineage>
        <taxon>Bacteria</taxon>
        <taxon>Pseudomonadati</taxon>
        <taxon>Pseudomonadota</taxon>
        <taxon>Gammaproteobacteria</taxon>
        <taxon>Cellvibrionales</taxon>
        <taxon>Cellvibrionaceae</taxon>
        <taxon>Umboniibacter</taxon>
    </lineage>
</organism>
<keyword evidence="6 9" id="KW-0560">Oxidoreductase</keyword>
<keyword evidence="5 9" id="KW-0671">Queuosine biosynthesis</keyword>
<name>A0A3M0ABJ8_9GAMM</name>
<accession>A0A3M0ABJ8</accession>
<evidence type="ECO:0000256" key="2">
    <source>
        <dbReference type="ARBA" id="ARBA00022490"/>
    </source>
</evidence>
<dbReference type="HAMAP" id="MF_00916">
    <property type="entry name" value="QueG"/>
    <property type="match status" value="1"/>
</dbReference>
<dbReference type="GO" id="GO:0008616">
    <property type="term" value="P:tRNA queuosine(34) biosynthetic process"/>
    <property type="evidence" value="ECO:0007669"/>
    <property type="project" value="UniProtKB-UniRule"/>
</dbReference>
<comment type="subcellular location">
    <subcellularLocation>
        <location evidence="9">Cytoplasm</location>
    </subcellularLocation>
</comment>
<dbReference type="AlphaFoldDB" id="A0A3M0ABJ8"/>
<feature type="binding site" evidence="9">
    <location>
        <position position="198"/>
    </location>
    <ligand>
        <name>cob(II)alamin</name>
        <dbReference type="ChEBI" id="CHEBI:16304"/>
    </ligand>
</feature>
<feature type="domain" description="4Fe-4S ferredoxin-type" evidence="10">
    <location>
        <begin position="219"/>
        <end position="249"/>
    </location>
</feature>
<dbReference type="PANTHER" id="PTHR30002">
    <property type="entry name" value="EPOXYQUEUOSINE REDUCTASE"/>
    <property type="match status" value="1"/>
</dbReference>
<dbReference type="PROSITE" id="PS51379">
    <property type="entry name" value="4FE4S_FER_2"/>
    <property type="match status" value="1"/>
</dbReference>
<feature type="binding site" evidence="9">
    <location>
        <position position="232"/>
    </location>
    <ligand>
        <name>[4Fe-4S] cluster</name>
        <dbReference type="ChEBI" id="CHEBI:49883"/>
        <label>1</label>
    </ligand>
</feature>
<comment type="subunit">
    <text evidence="9">Monomer.</text>
</comment>
<gene>
    <name evidence="9" type="primary">queG</name>
    <name evidence="11" type="ORF">DFR27_0208</name>
</gene>
<keyword evidence="8 9" id="KW-0411">Iron-sulfur</keyword>
<comment type="caution">
    <text evidence="11">The sequence shown here is derived from an EMBL/GenBank/DDBJ whole genome shotgun (WGS) entry which is preliminary data.</text>
</comment>
<dbReference type="InterPro" id="IPR004453">
    <property type="entry name" value="QueG"/>
</dbReference>
<keyword evidence="12" id="KW-1185">Reference proteome</keyword>
<evidence type="ECO:0000256" key="3">
    <source>
        <dbReference type="ARBA" id="ARBA00022694"/>
    </source>
</evidence>
<evidence type="ECO:0000256" key="4">
    <source>
        <dbReference type="ARBA" id="ARBA00022723"/>
    </source>
</evidence>
<dbReference type="GO" id="GO:0046872">
    <property type="term" value="F:metal ion binding"/>
    <property type="evidence" value="ECO:0007669"/>
    <property type="project" value="UniProtKB-KW"/>
</dbReference>
<dbReference type="PROSITE" id="PS00198">
    <property type="entry name" value="4FE4S_FER_1"/>
    <property type="match status" value="1"/>
</dbReference>
<dbReference type="GO" id="GO:0005737">
    <property type="term" value="C:cytoplasm"/>
    <property type="evidence" value="ECO:0007669"/>
    <property type="project" value="UniProtKB-SubCell"/>
</dbReference>
<evidence type="ECO:0000313" key="11">
    <source>
        <dbReference type="EMBL" id="RMA82260.1"/>
    </source>
</evidence>
<dbReference type="Pfam" id="PF08331">
    <property type="entry name" value="QueG_DUF1730"/>
    <property type="match status" value="1"/>
</dbReference>
<comment type="catalytic activity">
    <reaction evidence="9">
        <text>epoxyqueuosine(34) in tRNA + AH2 = queuosine(34) in tRNA + A + H2O</text>
        <dbReference type="Rhea" id="RHEA:32159"/>
        <dbReference type="Rhea" id="RHEA-COMP:18571"/>
        <dbReference type="Rhea" id="RHEA-COMP:18582"/>
        <dbReference type="ChEBI" id="CHEBI:13193"/>
        <dbReference type="ChEBI" id="CHEBI:15377"/>
        <dbReference type="ChEBI" id="CHEBI:17499"/>
        <dbReference type="ChEBI" id="CHEBI:194431"/>
        <dbReference type="ChEBI" id="CHEBI:194443"/>
        <dbReference type="EC" id="1.17.99.6"/>
    </reaction>
</comment>
<evidence type="ECO:0000256" key="9">
    <source>
        <dbReference type="HAMAP-Rule" id="MF_00916"/>
    </source>
</evidence>
<evidence type="ECO:0000313" key="12">
    <source>
        <dbReference type="Proteomes" id="UP000267187"/>
    </source>
</evidence>
<feature type="binding site" evidence="9">
    <location>
        <position position="229"/>
    </location>
    <ligand>
        <name>[4Fe-4S] cluster</name>
        <dbReference type="ChEBI" id="CHEBI:49883"/>
        <label>1</label>
    </ligand>
</feature>
<feature type="binding site" evidence="9">
    <location>
        <position position="97"/>
    </location>
    <ligand>
        <name>cob(II)alamin</name>
        <dbReference type="ChEBI" id="CHEBI:16304"/>
    </ligand>
</feature>
<dbReference type="InterPro" id="IPR017896">
    <property type="entry name" value="4Fe4S_Fe-S-bd"/>
</dbReference>
<keyword evidence="1 9" id="KW-0004">4Fe-4S</keyword>
<keyword evidence="9" id="KW-0846">Cobalamin</keyword>
<proteinExistence type="inferred from homology"/>
<feature type="binding site" evidence="9">
    <location>
        <position position="285"/>
    </location>
    <ligand>
        <name>[4Fe-4S] cluster</name>
        <dbReference type="ChEBI" id="CHEBI:49883"/>
        <label>2</label>
    </ligand>
</feature>
<comment type="cofactor">
    <cofactor evidence="9">
        <name>cob(II)alamin</name>
        <dbReference type="ChEBI" id="CHEBI:16304"/>
    </cofactor>
</comment>
<keyword evidence="4 9" id="KW-0479">Metal-binding</keyword>
<feature type="binding site" evidence="9">
    <location>
        <position position="289"/>
    </location>
    <ligand>
        <name>[4Fe-4S] cluster</name>
        <dbReference type="ChEBI" id="CHEBI:49883"/>
        <label>1</label>
    </ligand>
</feature>
<feature type="binding site" evidence="9">
    <location>
        <position position="174"/>
    </location>
    <ligand>
        <name>cob(II)alamin</name>
        <dbReference type="ChEBI" id="CHEBI:16304"/>
    </ligand>
</feature>
<dbReference type="Proteomes" id="UP000267187">
    <property type="component" value="Unassembled WGS sequence"/>
</dbReference>
<dbReference type="PANTHER" id="PTHR30002:SF4">
    <property type="entry name" value="EPOXYQUEUOSINE REDUCTASE"/>
    <property type="match status" value="1"/>
</dbReference>
<dbReference type="NCBIfam" id="TIGR00276">
    <property type="entry name" value="tRNA epoxyqueuosine(34) reductase QueG"/>
    <property type="match status" value="1"/>
</dbReference>
<dbReference type="SUPFAM" id="SSF46548">
    <property type="entry name" value="alpha-helical ferredoxin"/>
    <property type="match status" value="1"/>
</dbReference>
<dbReference type="EMBL" id="REFJ01000001">
    <property type="protein sequence ID" value="RMA82260.1"/>
    <property type="molecule type" value="Genomic_DNA"/>
</dbReference>
<evidence type="ECO:0000256" key="6">
    <source>
        <dbReference type="ARBA" id="ARBA00023002"/>
    </source>
</evidence>
<comment type="pathway">
    <text evidence="9">tRNA modification; tRNA-queuosine biosynthesis.</text>
</comment>
<evidence type="ECO:0000256" key="8">
    <source>
        <dbReference type="ARBA" id="ARBA00023014"/>
    </source>
</evidence>
<evidence type="ECO:0000256" key="1">
    <source>
        <dbReference type="ARBA" id="ARBA00022485"/>
    </source>
</evidence>
<feature type="binding site" evidence="9">
    <location>
        <position position="209"/>
    </location>
    <ligand>
        <name>cob(II)alamin</name>
        <dbReference type="ChEBI" id="CHEBI:16304"/>
    </ligand>
</feature>
<dbReference type="GO" id="GO:0051539">
    <property type="term" value="F:4 iron, 4 sulfur cluster binding"/>
    <property type="evidence" value="ECO:0007669"/>
    <property type="project" value="UniProtKB-KW"/>
</dbReference>
<evidence type="ECO:0000256" key="5">
    <source>
        <dbReference type="ARBA" id="ARBA00022785"/>
    </source>
</evidence>
<dbReference type="Gene3D" id="3.30.70.20">
    <property type="match status" value="1"/>
</dbReference>
<keyword evidence="7 9" id="KW-0408">Iron</keyword>
<dbReference type="InterPro" id="IPR013542">
    <property type="entry name" value="QueG_DUF1730"/>
</dbReference>
<feature type="active site" description="Proton donor" evidence="9">
    <location>
        <position position="174"/>
    </location>
</feature>
<feature type="binding site" evidence="9">
    <location>
        <position position="235"/>
    </location>
    <ligand>
        <name>[4Fe-4S] cluster</name>
        <dbReference type="ChEBI" id="CHEBI:49883"/>
        <label>1</label>
    </ligand>
</feature>
<feature type="binding site" evidence="9">
    <location>
        <position position="257"/>
    </location>
    <ligand>
        <name>cob(II)alamin</name>
        <dbReference type="ChEBI" id="CHEBI:16304"/>
    </ligand>
</feature>
<comment type="function">
    <text evidence="9">Catalyzes the conversion of epoxyqueuosine (oQ) to queuosine (Q), which is a hypermodified base found in the wobble positions of tRNA(Asp), tRNA(Asn), tRNA(His) and tRNA(Tyr).</text>
</comment>
<feature type="binding site" evidence="9">
    <location>
        <position position="282"/>
    </location>
    <ligand>
        <name>[4Fe-4S] cluster</name>
        <dbReference type="ChEBI" id="CHEBI:49883"/>
        <label>2</label>
    </ligand>
</feature>
<feature type="binding site" evidence="9">
    <location>
        <position position="239"/>
    </location>
    <ligand>
        <name>[4Fe-4S] cluster</name>
        <dbReference type="ChEBI" id="CHEBI:49883"/>
        <label>2</label>
    </ligand>
</feature>
<dbReference type="GO" id="GO:0052693">
    <property type="term" value="F:epoxyqueuosine reductase activity"/>
    <property type="evidence" value="ECO:0007669"/>
    <property type="project" value="UniProtKB-UniRule"/>
</dbReference>
<reference evidence="11 12" key="1">
    <citation type="submission" date="2018-10" db="EMBL/GenBank/DDBJ databases">
        <title>Genomic Encyclopedia of Type Strains, Phase IV (KMG-IV): sequencing the most valuable type-strain genomes for metagenomic binning, comparative biology and taxonomic classification.</title>
        <authorList>
            <person name="Goeker M."/>
        </authorList>
    </citation>
    <scope>NUCLEOTIDE SEQUENCE [LARGE SCALE GENOMIC DNA]</scope>
    <source>
        <strain evidence="11 12">DSM 25080</strain>
    </source>
</reference>
<feature type="binding site" evidence="9">
    <location>
        <position position="195"/>
    </location>
    <ligand>
        <name>cob(II)alamin</name>
        <dbReference type="ChEBI" id="CHEBI:16304"/>
    </ligand>
</feature>
<evidence type="ECO:0000259" key="10">
    <source>
        <dbReference type="PROSITE" id="PS51379"/>
    </source>
</evidence>
<keyword evidence="9" id="KW-0170">Cobalt</keyword>
<comment type="similarity">
    <text evidence="9">Belongs to the QueG family.</text>
</comment>
<feature type="binding site" evidence="9">
    <location>
        <begin position="282"/>
        <end position="283"/>
    </location>
    <ligand>
        <name>cob(II)alamin</name>
        <dbReference type="ChEBI" id="CHEBI:16304"/>
    </ligand>
</feature>
<keyword evidence="2 9" id="KW-0963">Cytoplasm</keyword>
<dbReference type="Pfam" id="PF13484">
    <property type="entry name" value="Fer4_16"/>
    <property type="match status" value="1"/>
</dbReference>
<protein>
    <recommendedName>
        <fullName evidence="9">Epoxyqueuosine reductase</fullName>
        <ecNumber evidence="9">1.17.99.6</ecNumber>
    </recommendedName>
    <alternativeName>
        <fullName evidence="9">Queuosine biosynthesis protein QueG</fullName>
    </alternativeName>
</protein>
<dbReference type="InterPro" id="IPR017900">
    <property type="entry name" value="4Fe4S_Fe_S_CS"/>
</dbReference>
<comment type="cofactor">
    <cofactor evidence="9">
        <name>[4Fe-4S] cluster</name>
        <dbReference type="ChEBI" id="CHEBI:49883"/>
    </cofactor>
    <text evidence="9">Binds 2 [4Fe-4S] clusters per monomer.</text>
</comment>
<keyword evidence="3 9" id="KW-0819">tRNA processing</keyword>
<comment type="caution">
    <text evidence="9">Lacks conserved residue(s) required for the propagation of feature annotation.</text>
</comment>
<sequence length="399" mass="45138">MNEIVIVYNLYAKIRKSSLLMIAAIPPLTDASVMTQTHSHSLQIAANQIKAWGAELGFNDVRITDTDLDLDAARLKAWLGKSMHMPLEWMTDHGDMRYTPNSLLAGTQRVISVRLNYLPADVDLVAPLKQENTAYISRYALGRDYHKLVRKRLAKLAAKIATAYPGSAQRALVDSAPVMEKALARKAGHGWVGKNSLIIHPEDGSYFFLGEIYTDLELPIDQPDDHDRCDDCEACLKVCPTDAFVAPYQLEVKRCISYLTIENSGPIPLEFREAIGNRVFGCDDCQIICPWNKQAATTQEEDFSPRNDLDSADLSRLFRWTEDEFLAATIGSPLRRTGYHNFLRNLAVGLGNAPSNDEHVTLLKQRLDENLSEMLNEHIQWAIERQQSQRKRRRKSRRS</sequence>
<dbReference type="GO" id="GO:0031419">
    <property type="term" value="F:cobalamin binding"/>
    <property type="evidence" value="ECO:0007669"/>
    <property type="project" value="UniProtKB-KW"/>
</dbReference>
<dbReference type="UniPathway" id="UPA00392"/>
<feature type="binding site" evidence="9">
    <location>
        <position position="255"/>
    </location>
    <ligand>
        <name>[4Fe-4S] cluster</name>
        <dbReference type="ChEBI" id="CHEBI:49883"/>
        <label>2</label>
    </ligand>
</feature>